<sequence length="307" mass="33333">MATYESAPNQVVAVNGNNFAYRRLGRADGVPLVLLMGFRGTMDHWDPALVNPLAALRPVLLIDNAGVGRSEGEIPKTFVAWAEHYIDVLSALRVARADVMGFSMGGCVAQLMALNAPNLVRRLILCGTIPSAGDGVIRAPIGPFNKLSAATTLDEHRVAFLETFFTTSYTSQAAGAAAWHRIITSRSERSDFVGHAAAHRQAVAFAKFMDPNQARDASYQRLHELTMPILIANGSDDLLLPTSNSVTMWQKLSHANAQLHLYPNSGHGFLYQYAPQFAKLLNDFLDGDDEADDGGEGDNNSPRPSRL</sequence>
<dbReference type="PANTHER" id="PTHR43433">
    <property type="entry name" value="HYDROLASE, ALPHA/BETA FOLD FAMILY PROTEIN"/>
    <property type="match status" value="1"/>
</dbReference>
<dbReference type="PANTHER" id="PTHR43433:SF5">
    <property type="entry name" value="AB HYDROLASE-1 DOMAIN-CONTAINING PROTEIN"/>
    <property type="match status" value="1"/>
</dbReference>
<proteinExistence type="predicted"/>
<dbReference type="Pfam" id="PF00561">
    <property type="entry name" value="Abhydrolase_1"/>
    <property type="match status" value="1"/>
</dbReference>
<dbReference type="Proteomes" id="UP000813444">
    <property type="component" value="Unassembled WGS sequence"/>
</dbReference>
<dbReference type="InterPro" id="IPR000073">
    <property type="entry name" value="AB_hydrolase_1"/>
</dbReference>
<gene>
    <name evidence="3" type="ORF">B0I35DRAFT_479406</name>
</gene>
<dbReference type="InterPro" id="IPR029058">
    <property type="entry name" value="AB_hydrolase_fold"/>
</dbReference>
<dbReference type="AlphaFoldDB" id="A0A8K0WPK9"/>
<feature type="region of interest" description="Disordered" evidence="1">
    <location>
        <begin position="288"/>
        <end position="307"/>
    </location>
</feature>
<comment type="caution">
    <text evidence="3">The sequence shown here is derived from an EMBL/GenBank/DDBJ whole genome shotgun (WGS) entry which is preliminary data.</text>
</comment>
<evidence type="ECO:0000259" key="2">
    <source>
        <dbReference type="Pfam" id="PF00561"/>
    </source>
</evidence>
<keyword evidence="4" id="KW-1185">Reference proteome</keyword>
<evidence type="ECO:0000313" key="3">
    <source>
        <dbReference type="EMBL" id="KAH7316574.1"/>
    </source>
</evidence>
<protein>
    <submittedName>
        <fullName evidence="3">Alpha/Beta hydrolase protein</fullName>
    </submittedName>
</protein>
<accession>A0A8K0WPK9</accession>
<name>A0A8K0WPK9_9HYPO</name>
<keyword evidence="3" id="KW-0378">Hydrolase</keyword>
<dbReference type="SUPFAM" id="SSF53474">
    <property type="entry name" value="alpha/beta-Hydrolases"/>
    <property type="match status" value="1"/>
</dbReference>
<reference evidence="3" key="1">
    <citation type="journal article" date="2021" name="Nat. Commun.">
        <title>Genetic determinants of endophytism in the Arabidopsis root mycobiome.</title>
        <authorList>
            <person name="Mesny F."/>
            <person name="Miyauchi S."/>
            <person name="Thiergart T."/>
            <person name="Pickel B."/>
            <person name="Atanasova L."/>
            <person name="Karlsson M."/>
            <person name="Huettel B."/>
            <person name="Barry K.W."/>
            <person name="Haridas S."/>
            <person name="Chen C."/>
            <person name="Bauer D."/>
            <person name="Andreopoulos W."/>
            <person name="Pangilinan J."/>
            <person name="LaButti K."/>
            <person name="Riley R."/>
            <person name="Lipzen A."/>
            <person name="Clum A."/>
            <person name="Drula E."/>
            <person name="Henrissat B."/>
            <person name="Kohler A."/>
            <person name="Grigoriev I.V."/>
            <person name="Martin F.M."/>
            <person name="Hacquard S."/>
        </authorList>
    </citation>
    <scope>NUCLEOTIDE SEQUENCE</scope>
    <source>
        <strain evidence="3">MPI-CAGE-CH-0235</strain>
    </source>
</reference>
<feature type="domain" description="AB hydrolase-1" evidence="2">
    <location>
        <begin position="31"/>
        <end position="270"/>
    </location>
</feature>
<dbReference type="GO" id="GO:0016787">
    <property type="term" value="F:hydrolase activity"/>
    <property type="evidence" value="ECO:0007669"/>
    <property type="project" value="UniProtKB-KW"/>
</dbReference>
<dbReference type="OrthoDB" id="8119704at2759"/>
<evidence type="ECO:0000313" key="4">
    <source>
        <dbReference type="Proteomes" id="UP000813444"/>
    </source>
</evidence>
<evidence type="ECO:0000256" key="1">
    <source>
        <dbReference type="SAM" id="MobiDB-lite"/>
    </source>
</evidence>
<organism evidence="3 4">
    <name type="scientific">Stachybotrys elegans</name>
    <dbReference type="NCBI Taxonomy" id="80388"/>
    <lineage>
        <taxon>Eukaryota</taxon>
        <taxon>Fungi</taxon>
        <taxon>Dikarya</taxon>
        <taxon>Ascomycota</taxon>
        <taxon>Pezizomycotina</taxon>
        <taxon>Sordariomycetes</taxon>
        <taxon>Hypocreomycetidae</taxon>
        <taxon>Hypocreales</taxon>
        <taxon>Stachybotryaceae</taxon>
        <taxon>Stachybotrys</taxon>
    </lineage>
</organism>
<dbReference type="EMBL" id="JAGPNK010000008">
    <property type="protein sequence ID" value="KAH7316574.1"/>
    <property type="molecule type" value="Genomic_DNA"/>
</dbReference>
<dbReference type="InterPro" id="IPR050471">
    <property type="entry name" value="AB_hydrolase"/>
</dbReference>
<dbReference type="Gene3D" id="3.40.50.1820">
    <property type="entry name" value="alpha/beta hydrolase"/>
    <property type="match status" value="1"/>
</dbReference>